<dbReference type="Pfam" id="PF00072">
    <property type="entry name" value="Response_reg"/>
    <property type="match status" value="1"/>
</dbReference>
<dbReference type="InterPro" id="IPR011006">
    <property type="entry name" value="CheY-like_superfamily"/>
</dbReference>
<dbReference type="EMBL" id="QAYG01000001">
    <property type="protein sequence ID" value="PTW62381.1"/>
    <property type="molecule type" value="Genomic_DNA"/>
</dbReference>
<evidence type="ECO:0000256" key="4">
    <source>
        <dbReference type="PROSITE-ProRule" id="PRU00169"/>
    </source>
</evidence>
<feature type="domain" description="Response regulatory" evidence="5">
    <location>
        <begin position="4"/>
        <end position="121"/>
    </location>
</feature>
<organism evidence="6 7">
    <name type="scientific">Breoghania corrubedonensis</name>
    <dbReference type="NCBI Taxonomy" id="665038"/>
    <lineage>
        <taxon>Bacteria</taxon>
        <taxon>Pseudomonadati</taxon>
        <taxon>Pseudomonadota</taxon>
        <taxon>Alphaproteobacteria</taxon>
        <taxon>Hyphomicrobiales</taxon>
        <taxon>Stappiaceae</taxon>
        <taxon>Breoghania</taxon>
    </lineage>
</organism>
<evidence type="ECO:0000313" key="7">
    <source>
        <dbReference type="Proteomes" id="UP000244081"/>
    </source>
</evidence>
<sequence>MNRRLLLVDDEVEFSDIIERIAKKLDFEVCKTTHPSEFQRQYDTCNPTHIVLDMIMPEMDGIELMEWLAQRGCTAKIIVISGYNAQYGNTAKSAAASNGLNVVATLSKPFSVSAVRSILSL</sequence>
<evidence type="ECO:0000259" key="5">
    <source>
        <dbReference type="PROSITE" id="PS50110"/>
    </source>
</evidence>
<comment type="caution">
    <text evidence="6">The sequence shown here is derived from an EMBL/GenBank/DDBJ whole genome shotgun (WGS) entry which is preliminary data.</text>
</comment>
<feature type="modified residue" description="4-aspartylphosphate" evidence="4">
    <location>
        <position position="53"/>
    </location>
</feature>
<dbReference type="GO" id="GO:0000160">
    <property type="term" value="P:phosphorelay signal transduction system"/>
    <property type="evidence" value="ECO:0007669"/>
    <property type="project" value="InterPro"/>
</dbReference>
<keyword evidence="1 4" id="KW-0597">Phosphoprotein</keyword>
<evidence type="ECO:0000256" key="2">
    <source>
        <dbReference type="ARBA" id="ARBA00023015"/>
    </source>
</evidence>
<dbReference type="PROSITE" id="PS50110">
    <property type="entry name" value="RESPONSE_REGULATORY"/>
    <property type="match status" value="1"/>
</dbReference>
<accession>A0A2T5VF52</accession>
<gene>
    <name evidence="6" type="ORF">C8N35_101423</name>
</gene>
<dbReference type="Gene3D" id="3.40.50.2300">
    <property type="match status" value="1"/>
</dbReference>
<proteinExistence type="predicted"/>
<dbReference type="PANTHER" id="PTHR44591:SF3">
    <property type="entry name" value="RESPONSE REGULATORY DOMAIN-CONTAINING PROTEIN"/>
    <property type="match status" value="1"/>
</dbReference>
<evidence type="ECO:0000256" key="3">
    <source>
        <dbReference type="ARBA" id="ARBA00023163"/>
    </source>
</evidence>
<dbReference type="RefSeq" id="WP_170121992.1">
    <property type="nucleotide sequence ID" value="NZ_QAYG01000001.1"/>
</dbReference>
<dbReference type="PANTHER" id="PTHR44591">
    <property type="entry name" value="STRESS RESPONSE REGULATOR PROTEIN 1"/>
    <property type="match status" value="1"/>
</dbReference>
<dbReference type="InterPro" id="IPR001789">
    <property type="entry name" value="Sig_transdc_resp-reg_receiver"/>
</dbReference>
<keyword evidence="7" id="KW-1185">Reference proteome</keyword>
<dbReference type="SUPFAM" id="SSF52172">
    <property type="entry name" value="CheY-like"/>
    <property type="match status" value="1"/>
</dbReference>
<keyword evidence="2" id="KW-0805">Transcription regulation</keyword>
<dbReference type="Proteomes" id="UP000244081">
    <property type="component" value="Unassembled WGS sequence"/>
</dbReference>
<reference evidence="6 7" key="1">
    <citation type="submission" date="2018-04" db="EMBL/GenBank/DDBJ databases">
        <title>Genomic Encyclopedia of Archaeal and Bacterial Type Strains, Phase II (KMG-II): from individual species to whole genera.</title>
        <authorList>
            <person name="Goeker M."/>
        </authorList>
    </citation>
    <scope>NUCLEOTIDE SEQUENCE [LARGE SCALE GENOMIC DNA]</scope>
    <source>
        <strain evidence="6 7">DSM 23382</strain>
    </source>
</reference>
<dbReference type="SMART" id="SM00448">
    <property type="entry name" value="REC"/>
    <property type="match status" value="1"/>
</dbReference>
<protein>
    <submittedName>
        <fullName evidence="6">Response regulator receiver domain-containing protein</fullName>
    </submittedName>
</protein>
<keyword evidence="3" id="KW-0804">Transcription</keyword>
<evidence type="ECO:0000313" key="6">
    <source>
        <dbReference type="EMBL" id="PTW62381.1"/>
    </source>
</evidence>
<evidence type="ECO:0000256" key="1">
    <source>
        <dbReference type="ARBA" id="ARBA00022553"/>
    </source>
</evidence>
<dbReference type="AlphaFoldDB" id="A0A2T5VF52"/>
<name>A0A2T5VF52_9HYPH</name>
<dbReference type="InterPro" id="IPR050595">
    <property type="entry name" value="Bact_response_regulator"/>
</dbReference>